<evidence type="ECO:0000313" key="3">
    <source>
        <dbReference type="EMBL" id="OAM89489.1"/>
    </source>
</evidence>
<dbReference type="PROSITE" id="PS51208">
    <property type="entry name" value="AUTOTRANSPORTER"/>
    <property type="match status" value="1"/>
</dbReference>
<dbReference type="SUPFAM" id="SSF51126">
    <property type="entry name" value="Pectin lyase-like"/>
    <property type="match status" value="3"/>
</dbReference>
<evidence type="ECO:0000313" key="4">
    <source>
        <dbReference type="Proteomes" id="UP000078486"/>
    </source>
</evidence>
<feature type="domain" description="Autotransporter" evidence="2">
    <location>
        <begin position="3070"/>
        <end position="3340"/>
    </location>
</feature>
<dbReference type="PANTHER" id="PTHR35037">
    <property type="entry name" value="C-TERMINAL REGION OF AIDA-LIKE PROTEIN"/>
    <property type="match status" value="1"/>
</dbReference>
<accession>A0A178IJY2</accession>
<dbReference type="InterPro" id="IPR013425">
    <property type="entry name" value="Autotrns_rpt"/>
</dbReference>
<dbReference type="EMBL" id="LRRQ01000092">
    <property type="protein sequence ID" value="OAM89489.1"/>
    <property type="molecule type" value="Genomic_DNA"/>
</dbReference>
<name>A0A178IJY2_9BACT</name>
<dbReference type="SUPFAM" id="SSF103515">
    <property type="entry name" value="Autotransporter"/>
    <property type="match status" value="1"/>
</dbReference>
<dbReference type="SMART" id="SM00869">
    <property type="entry name" value="Autotransporter"/>
    <property type="match status" value="1"/>
</dbReference>
<gene>
    <name evidence="3" type="ORF">AW736_12985</name>
</gene>
<dbReference type="NCBIfam" id="TIGR02601">
    <property type="entry name" value="autotrns_rpt"/>
    <property type="match status" value="4"/>
</dbReference>
<evidence type="ECO:0000256" key="1">
    <source>
        <dbReference type="ARBA" id="ARBA00022729"/>
    </source>
</evidence>
<protein>
    <recommendedName>
        <fullName evidence="2">Autotransporter domain-containing protein</fullName>
    </recommendedName>
</protein>
<evidence type="ECO:0000259" key="2">
    <source>
        <dbReference type="PROSITE" id="PS51208"/>
    </source>
</evidence>
<dbReference type="STRING" id="1184151.AW736_12985"/>
<dbReference type="InterPro" id="IPR011050">
    <property type="entry name" value="Pectin_lyase_fold/virulence"/>
</dbReference>
<organism evidence="3 4">
    <name type="scientific">Termitidicoccus mucosus</name>
    <dbReference type="NCBI Taxonomy" id="1184151"/>
    <lineage>
        <taxon>Bacteria</taxon>
        <taxon>Pseudomonadati</taxon>
        <taxon>Verrucomicrobiota</taxon>
        <taxon>Opitutia</taxon>
        <taxon>Opitutales</taxon>
        <taxon>Opitutaceae</taxon>
        <taxon>Termitidicoccus</taxon>
    </lineage>
</organism>
<dbReference type="PANTHER" id="PTHR35037:SF2">
    <property type="match status" value="1"/>
</dbReference>
<dbReference type="InterPro" id="IPR012332">
    <property type="entry name" value="Autotransporter_pectin_lyase_C"/>
</dbReference>
<dbReference type="InterPro" id="IPR030895">
    <property type="entry name" value="T5SS_PEPC_rpt"/>
</dbReference>
<sequence>MSCALALGVQSIPGDAAPLNIQDGVTLDLNGQEITFDYVTSATGSVLLFNGGTLSGAGSQTWSLNGLTDATVGASRLDAGSAGLWIGHQASGARMLIGGLGSVSSASGVIGDLAGDTGAVEVGGGGRWQNTGSLFVGRSGTGTLTITESGRVSDRNGYIGFDTGGSGAVTVGGSGYWQNTTNVLVGFQGHGALTIEGSGSVTGAAGVIGGTTGGTGEATVAGGGYWQATGGFTVGNYGTGTLTIKDNGRVDSGNGNIGLYAGGVGAVTVGGSGYWRNAAGLTVGNLGSGTLTIEDSGSVSSGNSNGNIGYEAGSAGAVTVGGGGLWQDTANLFVGRSGTGALTVEDNGRVSSGNSYIGHEAGSVGAVTVSGSGHWQNGSNFLVGNSGSGTLTIEDSGSVSTSGGGRIGAGSGGVGVVTVGGSGYWRNAGNLFVGDGGTGTLAIRESGSVTVGGAYAQNAASTLAIALSGTRGAFITAASGALAGTLAVSGFSGTVAAKAGELAGSVYTIIHAPGGITGDFASVDLGGAAASPVDYVTLAYGKANGGLDYNVGYALSWFSGGTYAHGAFTLGAGESFEVDVALGDTAANAAKGWDGRSLTKLGAGTLVLSASNGYSGTTSVLGGTLALTGSGRVSDSAGVIDGGAVATITGTSAEWRSRAFAVGQTGTGALLLGDRATLVTTGTVYPGDAVNKFRTHIGQEAGSEGVVTLTGSSTWVNTAFSGSIDSRLTVGTKGKGTLNVLDGSTVTTDRLILASADGSEGAVLISGTGSKISALVGDSTKSTVSVGFSGSARLVVENGGELNTNSTGVGGFILNEAPFLGVNRGHGEVLVTGTGSVWNLVGNQLLIGDGADGVVTIADGGRFSGSDANVVVIGMAGWFGPGLQTGGSSTSGTGALHVTGAGSEFALRGDIHVGRGGAYETSASGPPPAGVTGHGTLTVADGGSVRNGGGLYVALDQYSTGTVAVTDGSLATGAGVIGYGAGGRGAVSVSGSGFWQNTGDLTVGLYGTGTLAIEGGGSVANVNGFIGDYGTSAGVVTVGGSGLWQNTGDLTVGNSGTGTLAIGGGGSVTNNNNGFIGYDVGGVGAVTVSGSGLWQNTGDLAVGYFGTGTLAIEGGGSVANNNGYIGYDAGAVGAVTVGGSGYWQNTGSLTVGRSGTGTLAIRQSGSVSSSRGYIGYTAGAVGAVAVGGSGYWENTGLTVGYYGTGTLTIRESGSVSSGYGEIGYGYGAAGVVSVSGSGYWRNTSGITVGKGMLTIEDSGSVRSSGGWIGYNGLGAVTVSGSGYWQNSNDLSVGTSGTGTLTIEGSGSVRSSGNNYIGYGAGGHGAVTVGGNGLWQNSGRLLVGYNGTGTMTIADSGSVSNLVDSYIGYQAGSVGVVTVSGSGYWQNTDSLTVGRSGTGTLAIRDSGSVAVGGTYAQNAVSTLAVALSGTRGAFVTAAGGTLSGTLSLTGLAGGTAAAKASEVAGDSRVIIHTTSGLAGDFATVTGLPGSGVDYLTGHAGVAGTDYVVDYGLSWFAGGTYAHGVFTLGSGSSFEVDVALSDTAANAAKGWDGKSLAKLGDGTLILSAASTHSGTTLVGGGTLALADLQGAGAGDVLNHAVLDLAASGTFANTLGGTGTTVLSGTGVTVGGSNALFAGVWDVRGSGTMTARENLGAGGTAAVNLGGDLSLALGAGDYTFDHALAGTGTLAVSNSGAFAFGAATGTHFAGSVIVRGNTFALGGAGVPALSNATLVIGEGNATTVAAGTQRIGNLTLESGTLRFTLDDSGTAVAGLIDTGALHVGDTVIVVDTTAFGGNLLSLLQQDDGRDIQLVKSTSRTGAAAITGAQLVDQDGQQLGDATQRDIVQNSATTALGTYDFAATASGSGLYLGYELTHLHLLDNQTTLLDHDVSDLLKPGAAELHAVISGSGHLAVNADGSAGVITLTGSNSYTGATLVTGGTLKLGTGGALGRTSLLDLAAGAAADLNGQAQAIGAFSGSAGSALLVNGGSLGVDGALAHSGTIDLGAGALTAGTFDGRNGSTLDFAGGVATLAGGGTSAGALTGGGTLALAGGNLLVTVGNTALTASTTIAGSATATLQHVAGLGVGGALTADGRLIFAAAAGTNQNAIGGAGVVSATSAANVILGGNNANFSGTWAIAADSAFKAAGAASLGTGKVADSGTLVLGGTTNYELQITNEISGAGALVKEDANAVTISHGNTHSGGSRIESGTLALGHLAALGSGTVTNTAAATLALDASGTYANTTANAGLLEVNAAGVALAGDIGGSGTNRVAAGASATVSGVNTAFTGRWDIVGEMLVGGQDHLGGAATAVSGTLRIESGTLSAWAYANALSGGGVVAAGLSGGALSFAAATGTAFTGTVRLADTRLDFGDDATGALNEQALKNATVEAGAGSTVRLARSGTIGGLAMTGGTLALAMDGLEPAHAFKTGTLAVMSGSSKVVFENFASGTMTPGAPSLPPATNFLDQDGPGAGAVRLLAADTVAQEGQMAIVREDGSAIGAGQKIDYDGVVIASYDYAAFASATNAATGQGAGLYYDYLLTELDIQQGKTLTLDDAGAADTVLDARVTGSGHLQISATGAITLGNSANDYTGATLVAGGTLITGASGALGATSLLSLSSLASLDLNATAQTLGALDTAAGSTLALDTGTLAIVNGGTAAGALTGSGLLELQGGTLTVTAANPGLGAGIAIAAPATADLKHAGALGGGTIALDGTLKLDLAPAASGTFANALAGAGSLLKTGGGTAVIVTTNTGFTGAARVADGRLVLENLSALGAAPVSVDAGATLEYRNVGGAMGNVVSGPGTLAITTSGSFAIAHDNAVANVGLTGAAVYLGATGALGGSTASVVADAHSAIWLAVDNARLGATTLNGAKLGFVHSGSAFRKATLAGLAGDNATLVFNADFTGVSGLKGGGEVADHITITGGSAASAHTVEVNALGGLPGNGEAAIPLIADGGLAVYRLAGGRLDFGLMQFEFARGGEADSSLGLDPDQWYLFSTGLSDAADAIINTASILGKDWHYALDTLYLRLGEVRAEYLPAAGPVGPDLVSGREHTAASARPLANRGATQGRALQHAPTGNVWVRARGYHLTAGNELSGRGFEQYAYGVTAGGDKAFLAENSVNLVGGFVDMGRIDRDFDGADNTGGTGSVSVGLYGTWLHGNGWYADLVFKADRYKHSLDVRTAGGRTVSADYDSEAQGVSLELGRRLERGNGWWVEPAVRASVAWLNGASYRTSPENVALEVKVDASRAAQYRGAVRFGKRLRDSRWAPYGKFGMVKSDTDGGAIHAHDREFEPDYDGWRFEAGLGAGYLVNERSQVYFDYEYGKAANYERPWAFNLGYRRLW</sequence>
<dbReference type="InterPro" id="IPR051551">
    <property type="entry name" value="Autotransporter_adhesion"/>
</dbReference>
<dbReference type="NCBIfam" id="TIGR04393">
    <property type="entry name" value="rpt_T5SS_PEPC"/>
    <property type="match status" value="17"/>
</dbReference>
<keyword evidence="4" id="KW-1185">Reference proteome</keyword>
<keyword evidence="1" id="KW-0732">Signal</keyword>
<comment type="caution">
    <text evidence="3">The sequence shown here is derived from an EMBL/GenBank/DDBJ whole genome shotgun (WGS) entry which is preliminary data.</text>
</comment>
<dbReference type="InterPro" id="IPR036709">
    <property type="entry name" value="Autotransporte_beta_dom_sf"/>
</dbReference>
<dbReference type="Proteomes" id="UP000078486">
    <property type="component" value="Unassembled WGS sequence"/>
</dbReference>
<proteinExistence type="predicted"/>
<dbReference type="Gene3D" id="2.160.20.20">
    <property type="match status" value="1"/>
</dbReference>
<dbReference type="InterPro" id="IPR005546">
    <property type="entry name" value="Autotransporte_beta"/>
</dbReference>
<dbReference type="Pfam" id="PF12951">
    <property type="entry name" value="PATR"/>
    <property type="match status" value="5"/>
</dbReference>
<reference evidence="3 4" key="1">
    <citation type="submission" date="2016-01" db="EMBL/GenBank/DDBJ databases">
        <title>High potential of lignocellulose degradation of a new Verrucomicrobia species.</title>
        <authorList>
            <person name="Wang Y."/>
            <person name="Shi Y."/>
            <person name="Qiu Z."/>
            <person name="Liu S."/>
            <person name="Yang H."/>
        </authorList>
    </citation>
    <scope>NUCLEOTIDE SEQUENCE [LARGE SCALE GENOMIC DNA]</scope>
    <source>
        <strain evidence="3 4">TSB47</strain>
    </source>
</reference>